<dbReference type="InterPro" id="IPR055583">
    <property type="entry name" value="DUF7159"/>
</dbReference>
<dbReference type="Proteomes" id="UP001233164">
    <property type="component" value="Unassembled WGS sequence"/>
</dbReference>
<name>A0ABT7RTT2_9NOCA</name>
<dbReference type="SUPFAM" id="SSF53067">
    <property type="entry name" value="Actin-like ATPase domain"/>
    <property type="match status" value="1"/>
</dbReference>
<dbReference type="InterPro" id="IPR043129">
    <property type="entry name" value="ATPase_NBD"/>
</dbReference>
<protein>
    <submittedName>
        <fullName evidence="3">Hsp70 family protein</fullName>
    </submittedName>
</protein>
<feature type="non-terminal residue" evidence="3">
    <location>
        <position position="422"/>
    </location>
</feature>
<dbReference type="PANTHER" id="PTHR42749">
    <property type="entry name" value="CELL SHAPE-DETERMINING PROTEIN MREB"/>
    <property type="match status" value="1"/>
</dbReference>
<evidence type="ECO:0000313" key="4">
    <source>
        <dbReference type="Proteomes" id="UP001233164"/>
    </source>
</evidence>
<dbReference type="Pfam" id="PF23717">
    <property type="entry name" value="DUF7159"/>
    <property type="match status" value="2"/>
</dbReference>
<evidence type="ECO:0000259" key="2">
    <source>
        <dbReference type="Pfam" id="PF23717"/>
    </source>
</evidence>
<feature type="compositionally biased region" description="Polar residues" evidence="1">
    <location>
        <begin position="350"/>
        <end position="359"/>
    </location>
</feature>
<proteinExistence type="predicted"/>
<feature type="compositionally biased region" description="Polar residues" evidence="1">
    <location>
        <begin position="389"/>
        <end position="422"/>
    </location>
</feature>
<comment type="caution">
    <text evidence="3">The sequence shown here is derived from an EMBL/GenBank/DDBJ whole genome shotgun (WGS) entry which is preliminary data.</text>
</comment>
<feature type="region of interest" description="Disordered" evidence="1">
    <location>
        <begin position="346"/>
        <end position="422"/>
    </location>
</feature>
<gene>
    <name evidence="3" type="ORF">QT969_22505</name>
</gene>
<keyword evidence="4" id="KW-1185">Reference proteome</keyword>
<feature type="region of interest" description="Disordered" evidence="1">
    <location>
        <begin position="294"/>
        <end position="316"/>
    </location>
</feature>
<dbReference type="PANTHER" id="PTHR42749:SF1">
    <property type="entry name" value="CELL SHAPE-DETERMINING PROTEIN MREB"/>
    <property type="match status" value="1"/>
</dbReference>
<feature type="domain" description="DUF7159" evidence="2">
    <location>
        <begin position="216"/>
        <end position="281"/>
    </location>
</feature>
<accession>A0ABT7RTT2</accession>
<dbReference type="RefSeq" id="WP_289381639.1">
    <property type="nucleotide sequence ID" value="NZ_JAUBOF010000123.1"/>
</dbReference>
<evidence type="ECO:0000256" key="1">
    <source>
        <dbReference type="SAM" id="MobiDB-lite"/>
    </source>
</evidence>
<dbReference type="EMBL" id="JAUBOF010000123">
    <property type="protein sequence ID" value="MDM7491059.1"/>
    <property type="molecule type" value="Genomic_DNA"/>
</dbReference>
<dbReference type="Gene3D" id="3.30.420.40">
    <property type="match status" value="1"/>
</dbReference>
<organism evidence="3 4">
    <name type="scientific">Rhodococcus indonesiensis</name>
    <dbReference type="NCBI Taxonomy" id="3055869"/>
    <lineage>
        <taxon>Bacteria</taxon>
        <taxon>Bacillati</taxon>
        <taxon>Actinomycetota</taxon>
        <taxon>Actinomycetes</taxon>
        <taxon>Mycobacteriales</taxon>
        <taxon>Nocardiaceae</taxon>
        <taxon>Rhodococcus</taxon>
    </lineage>
</organism>
<reference evidence="3 4" key="1">
    <citation type="submission" date="2023-06" db="EMBL/GenBank/DDBJ databases">
        <title>Rhodococcus indonesiensis sp. nov a new member of the Rhodococcus ruber lineage isolated from a sediment of neutral hot spring.</title>
        <authorList>
            <person name="Kusuma A.B."/>
            <person name="Fenylestari G."/>
            <person name="Ammar F."/>
            <person name="Nouioui I."/>
            <person name="Goodfellow M."/>
        </authorList>
    </citation>
    <scope>NUCLEOTIDE SEQUENCE [LARGE SCALE GENOMIC DNA]</scope>
    <source>
        <strain evidence="3 4">CSLK01-03</strain>
    </source>
</reference>
<evidence type="ECO:0000313" key="3">
    <source>
        <dbReference type="EMBL" id="MDM7491059.1"/>
    </source>
</evidence>
<feature type="domain" description="DUF7159" evidence="2">
    <location>
        <begin position="4"/>
        <end position="154"/>
    </location>
</feature>
<sequence length="422" mass="43972">MTSVLGVSVGASAVRFACRDAESPHGPIFRSRSVTATLERPGDPTAESLETVLTETDEIDEVDAIGVAYRNQAQAGAVQAAMTRLEIGNFHLVPEVTAALEMLETSGELGDHETLVFYDLGSSGLTVTVVDRTTGMVLSTARSDQISGDLVDRLIYDHHLALHRFSQPDDTAAQLALAARCRDAKEQLSTKGAVCMPGDGGLLLLSQDNFDSLIDSPVKASARLTREVIRRSGRTPDAAVLIGGGANIPLVTSVMESWLELPVIVPAQPELVAAEGAALLARPATGAVVLPTEATAPPETSDTVDTRHTVDTTAPSRKRRRLLLAGSVVTAVAAIGLGTALLQGSDADPTVTQESTQAPARQAVLPQPTKIPAVAPPPGSTPPVAGTQPPATSQSDGRTVDQPQTQSTTQAPFTPQAHCSES</sequence>